<feature type="domain" description="Cell wall protein YJL171C/Tos1 N-terminal" evidence="11">
    <location>
        <begin position="27"/>
        <end position="93"/>
    </location>
</feature>
<feature type="transmembrane region" description="Helical" evidence="8">
    <location>
        <begin position="379"/>
        <end position="395"/>
    </location>
</feature>
<evidence type="ECO:0000256" key="7">
    <source>
        <dbReference type="ARBA" id="ARBA00023316"/>
    </source>
</evidence>
<dbReference type="GO" id="GO:0042973">
    <property type="term" value="F:glucan endo-1,3-beta-D-glucosidase activity"/>
    <property type="evidence" value="ECO:0007669"/>
    <property type="project" value="UniProtKB-EC"/>
</dbReference>
<keyword evidence="5" id="KW-0378">Hydrolase</keyword>
<evidence type="ECO:0000256" key="5">
    <source>
        <dbReference type="ARBA" id="ARBA00022801"/>
    </source>
</evidence>
<reference evidence="12 13" key="1">
    <citation type="journal article" date="2019" name="BMC Genomics">
        <title>Chromosome level assembly and comparative genome analysis confirm lager-brewing yeasts originated from a single hybridization.</title>
        <authorList>
            <person name="Salazar A.N."/>
            <person name="Gorter de Vries A.R."/>
            <person name="van den Broek M."/>
            <person name="Brouwers N."/>
            <person name="de la Torre Cortes P."/>
            <person name="Kuijpers N.G.A."/>
            <person name="Daran J.G."/>
            <person name="Abeel T."/>
        </authorList>
    </citation>
    <scope>NUCLEOTIDE SEQUENCE [LARGE SCALE GENOMIC DNA]</scope>
    <source>
        <strain evidence="12 13">CBS 1483</strain>
    </source>
</reference>
<dbReference type="AlphaFoldDB" id="A0A6C1E9F1"/>
<feature type="signal peptide" evidence="9">
    <location>
        <begin position="1"/>
        <end position="19"/>
    </location>
</feature>
<dbReference type="EC" id="3.2.1.39" evidence="3"/>
<evidence type="ECO:0000256" key="4">
    <source>
        <dbReference type="ARBA" id="ARBA00022729"/>
    </source>
</evidence>
<evidence type="ECO:0000259" key="10">
    <source>
        <dbReference type="Pfam" id="PF10287"/>
    </source>
</evidence>
<dbReference type="EMBL" id="CP049007">
    <property type="protein sequence ID" value="QID85958.1"/>
    <property type="molecule type" value="Genomic_DNA"/>
</dbReference>
<protein>
    <recommendedName>
        <fullName evidence="3">glucan endo-1,3-beta-D-glucosidase</fullName>
        <ecNumber evidence="3">3.2.1.39</ecNumber>
    </recommendedName>
</protein>
<keyword evidence="13" id="KW-1185">Reference proteome</keyword>
<gene>
    <name evidence="12" type="ORF">GRS66_008557</name>
</gene>
<feature type="chain" id="PRO_5025386289" description="glucan endo-1,3-beta-D-glucosidase" evidence="9">
    <location>
        <begin position="20"/>
        <end position="396"/>
    </location>
</feature>
<evidence type="ECO:0000256" key="3">
    <source>
        <dbReference type="ARBA" id="ARBA00012780"/>
    </source>
</evidence>
<dbReference type="InterPro" id="IPR018805">
    <property type="entry name" value="YJL171C/Tos1_C"/>
</dbReference>
<dbReference type="GO" id="GO:0009277">
    <property type="term" value="C:fungal-type cell wall"/>
    <property type="evidence" value="ECO:0007669"/>
    <property type="project" value="TreeGrafter"/>
</dbReference>
<organism evidence="12 13">
    <name type="scientific">Saccharomyces pastorianus</name>
    <name type="common">Lager yeast</name>
    <name type="synonym">Saccharomyces cerevisiae x Saccharomyces eubayanus</name>
    <dbReference type="NCBI Taxonomy" id="27292"/>
    <lineage>
        <taxon>Eukaryota</taxon>
        <taxon>Fungi</taxon>
        <taxon>Dikarya</taxon>
        <taxon>Ascomycota</taxon>
        <taxon>Saccharomycotina</taxon>
        <taxon>Saccharomycetes</taxon>
        <taxon>Saccharomycetales</taxon>
        <taxon>Saccharomycetaceae</taxon>
        <taxon>Saccharomyces</taxon>
    </lineage>
</organism>
<dbReference type="PANTHER" id="PTHR31737:SF3">
    <property type="entry name" value="CELL WALL PROTEIN YJL171C"/>
    <property type="match status" value="1"/>
</dbReference>
<evidence type="ECO:0000256" key="8">
    <source>
        <dbReference type="SAM" id="Phobius"/>
    </source>
</evidence>
<evidence type="ECO:0000256" key="1">
    <source>
        <dbReference type="ARBA" id="ARBA00000382"/>
    </source>
</evidence>
<dbReference type="Pfam" id="PF10287">
    <property type="entry name" value="YJL171C_Tos1_C"/>
    <property type="match status" value="1"/>
</dbReference>
<keyword evidence="8" id="KW-0472">Membrane</keyword>
<dbReference type="Proteomes" id="UP000501346">
    <property type="component" value="Chromosome SeX-ScX"/>
</dbReference>
<proteinExistence type="inferred from homology"/>
<dbReference type="PANTHER" id="PTHR31737">
    <property type="entry name" value="PROTEIN TOS1"/>
    <property type="match status" value="1"/>
</dbReference>
<dbReference type="Gene3D" id="2.60.120.200">
    <property type="match status" value="1"/>
</dbReference>
<evidence type="ECO:0000313" key="12">
    <source>
        <dbReference type="EMBL" id="QID85958.1"/>
    </source>
</evidence>
<keyword evidence="7" id="KW-0961">Cell wall biogenesis/degradation</keyword>
<keyword evidence="8" id="KW-0812">Transmembrane</keyword>
<comment type="similarity">
    <text evidence="2">Belongs to the PGA52 family.</text>
</comment>
<feature type="domain" description="Cell wall protein YJL171C/Tos1 C-terminal" evidence="10">
    <location>
        <begin position="105"/>
        <end position="338"/>
    </location>
</feature>
<accession>A0A6C1E9F1</accession>
<keyword evidence="8" id="KW-1133">Transmembrane helix</keyword>
<dbReference type="Pfam" id="PF10290">
    <property type="entry name" value="YJL171C_Tos1_N"/>
    <property type="match status" value="1"/>
</dbReference>
<evidence type="ECO:0000256" key="2">
    <source>
        <dbReference type="ARBA" id="ARBA00006055"/>
    </source>
</evidence>
<dbReference type="OrthoDB" id="118256at2759"/>
<evidence type="ECO:0000259" key="11">
    <source>
        <dbReference type="Pfam" id="PF10290"/>
    </source>
</evidence>
<name>A0A6C1E9F1_SACPS</name>
<keyword evidence="4 9" id="KW-0732">Signal</keyword>
<dbReference type="GO" id="GO:0071555">
    <property type="term" value="P:cell wall organization"/>
    <property type="evidence" value="ECO:0007669"/>
    <property type="project" value="UniProtKB-KW"/>
</dbReference>
<comment type="catalytic activity">
    <reaction evidence="1">
        <text>Hydrolysis of (1-&gt;3)-beta-D-glucosidic linkages in (1-&gt;3)-beta-D-glucans.</text>
        <dbReference type="EC" id="3.2.1.39"/>
    </reaction>
</comment>
<evidence type="ECO:0000313" key="13">
    <source>
        <dbReference type="Proteomes" id="UP000501346"/>
    </source>
</evidence>
<evidence type="ECO:0000256" key="9">
    <source>
        <dbReference type="SAM" id="SignalP"/>
    </source>
</evidence>
<dbReference type="InterPro" id="IPR018807">
    <property type="entry name" value="YJL171C/Tos1_N"/>
</dbReference>
<keyword evidence="6" id="KW-0326">Glycosidase</keyword>
<evidence type="ECO:0000256" key="6">
    <source>
        <dbReference type="ARBA" id="ARBA00023295"/>
    </source>
</evidence>
<sequence length="396" mass="42851">MLQSIVLSVCVCLLHTVAASGPQSYQKLDFTNVGFAGTYNSVKKFTGITNNDTCNCEVGDKEWFSGVNAPLAEYLSVHFRGPLKLKQFAFYTSPGFTVSNNRSSSDWSRSAYYDSSSKTANNVTFLNHGGEASPCLGNALSYASSNGTGTASDATVLADDTLISSDEEYIIYSNVSCPKSGYGKDCGVYRSGIPAYYGFGGTTKMFLFEFEMPTETEKNSSSIGYYDLPAIWLLNDHIARTSQYPTNANCSCWASGCGEYDIFEAMNGTEKNHLYSTFHTFQGIEDLGTGIQSYGYIARNTTGTMKGGVVFDSSGNVVSFISDDTTFGQTVSADAVNELLAAIPQDETYSSQLMSISATAPTTSSKSNGISLTKMQNGVWYYIMAIFTAFTQVFLI</sequence>